<dbReference type="AlphaFoldDB" id="A0A0J7MWI7"/>
<accession>A0A0J7MWI7</accession>
<evidence type="ECO:0000313" key="2">
    <source>
        <dbReference type="EMBL" id="KMQ84830.1"/>
    </source>
</evidence>
<gene>
    <name evidence="2" type="ORF">RF55_17045</name>
</gene>
<protein>
    <submittedName>
        <fullName evidence="2">Gag-pol protein</fullName>
    </submittedName>
</protein>
<dbReference type="STRING" id="67767.A0A0J7MWI7"/>
<organism evidence="2 3">
    <name type="scientific">Lasius niger</name>
    <name type="common">Black garden ant</name>
    <dbReference type="NCBI Taxonomy" id="67767"/>
    <lineage>
        <taxon>Eukaryota</taxon>
        <taxon>Metazoa</taxon>
        <taxon>Ecdysozoa</taxon>
        <taxon>Arthropoda</taxon>
        <taxon>Hexapoda</taxon>
        <taxon>Insecta</taxon>
        <taxon>Pterygota</taxon>
        <taxon>Neoptera</taxon>
        <taxon>Endopterygota</taxon>
        <taxon>Hymenoptera</taxon>
        <taxon>Apocrita</taxon>
        <taxon>Aculeata</taxon>
        <taxon>Formicoidea</taxon>
        <taxon>Formicidae</taxon>
        <taxon>Formicinae</taxon>
        <taxon>Lasius</taxon>
        <taxon>Lasius</taxon>
    </lineage>
</organism>
<proteinExistence type="predicted"/>
<dbReference type="PANTHER" id="PTHR38681:SF1">
    <property type="entry name" value="RETROVIRUS-RELATED POL POLYPROTEIN FROM TRANSPOSON 412-LIKE PROTEIN"/>
    <property type="match status" value="1"/>
</dbReference>
<dbReference type="Proteomes" id="UP000036403">
    <property type="component" value="Unassembled WGS sequence"/>
</dbReference>
<dbReference type="OrthoDB" id="7695055at2759"/>
<comment type="caution">
    <text evidence="2">The sequence shown here is derived from an EMBL/GenBank/DDBJ whole genome shotgun (WGS) entry which is preliminary data.</text>
</comment>
<reference evidence="2 3" key="1">
    <citation type="submission" date="2015-04" db="EMBL/GenBank/DDBJ databases">
        <title>Lasius niger genome sequencing.</title>
        <authorList>
            <person name="Konorov E.A."/>
            <person name="Nikitin M.A."/>
            <person name="Kirill M.V."/>
            <person name="Chang P."/>
        </authorList>
    </citation>
    <scope>NUCLEOTIDE SEQUENCE [LARGE SCALE GENOMIC DNA]</scope>
    <source>
        <tissue evidence="2">Whole</tissue>
    </source>
</reference>
<dbReference type="PaxDb" id="67767-A0A0J7MWI7"/>
<sequence>MQELRPRLERHGQPATFIFKDMNKTTHVFVRHDAPTGTLQPPYDGPYEMLNRGEKTFKLRVNKKTTNVLIDRLKPAYTLSEEEAKETTQEPAEKNTTVP</sequence>
<dbReference type="EMBL" id="LBMM01015379">
    <property type="protein sequence ID" value="KMQ84830.1"/>
    <property type="molecule type" value="Genomic_DNA"/>
</dbReference>
<name>A0A0J7MWI7_LASNI</name>
<evidence type="ECO:0000256" key="1">
    <source>
        <dbReference type="SAM" id="MobiDB-lite"/>
    </source>
</evidence>
<evidence type="ECO:0000313" key="3">
    <source>
        <dbReference type="Proteomes" id="UP000036403"/>
    </source>
</evidence>
<feature type="region of interest" description="Disordered" evidence="1">
    <location>
        <begin position="78"/>
        <end position="99"/>
    </location>
</feature>
<dbReference type="PANTHER" id="PTHR38681">
    <property type="entry name" value="RETROVIRUS-RELATED POL POLYPROTEIN FROM TRANSPOSON 412-LIKE PROTEIN-RELATED"/>
    <property type="match status" value="1"/>
</dbReference>
<keyword evidence="3" id="KW-1185">Reference proteome</keyword>